<dbReference type="Gene3D" id="3.30.70.270">
    <property type="match status" value="1"/>
</dbReference>
<dbReference type="SUPFAM" id="SSF55073">
    <property type="entry name" value="Nucleotide cyclase"/>
    <property type="match status" value="1"/>
</dbReference>
<dbReference type="Pfam" id="PF00990">
    <property type="entry name" value="GGDEF"/>
    <property type="match status" value="1"/>
</dbReference>
<feature type="domain" description="GGDEF" evidence="2">
    <location>
        <begin position="386"/>
        <end position="507"/>
    </location>
</feature>
<evidence type="ECO:0000313" key="3">
    <source>
        <dbReference type="EMBL" id="GGJ62469.1"/>
    </source>
</evidence>
<sequence>MRSSPDQTVSGTETLTRLTAGRRYPPTFTRWMLVAAVLLAMLCALGSPLNGALWDALNRSLPAPPDPRIVVIGIDDATVRDYGRLDTWDRSLYARALNTLDQAGVRAVALDILFQGRASGDDQLAPVLHRPNVVLATTPEDPQGTGFGPRTGTRAVYGLSALNIDPDGVVRNFQRNYLLQDGTAAPSLSEQLARAAGIPAQDSVRPMTLRYVQTDRSTLPVLSFRDVINGNIRYSQLQDKLVIIGLTATGSQGSSYLDVAHQPVPGVILEARAVSSLLSPPFRNLPAWTGVLLCVLAAVAAVLLRGLWGFVIALGAVGLAVPLWLANTQFPGATVSLSAVMGLLLVAAERWWQLRHLGTVDPLTGLGNRLAFTRAVEHRWQSRAERPIGLLLVDLTGFRSVNDRLGYQAGDALLQHLAGTLRGNKRRADVVFRWGSDEFVLLVDDTDPQELARFASRLQVALSEVGGPDGNVRASIGHAMTGPDIRTPNELIERASRMRYRNKYREE</sequence>
<dbReference type="SMART" id="SM00267">
    <property type="entry name" value="GGDEF"/>
    <property type="match status" value="1"/>
</dbReference>
<dbReference type="GO" id="GO:0052621">
    <property type="term" value="F:diguanylate cyclase activity"/>
    <property type="evidence" value="ECO:0007669"/>
    <property type="project" value="TreeGrafter"/>
</dbReference>
<keyword evidence="4" id="KW-1185">Reference proteome</keyword>
<accession>A0A917P5E3</accession>
<gene>
    <name evidence="3" type="ORF">GCM10008939_02900</name>
</gene>
<feature type="transmembrane region" description="Helical" evidence="1">
    <location>
        <begin position="330"/>
        <end position="348"/>
    </location>
</feature>
<keyword evidence="1" id="KW-1133">Transmembrane helix</keyword>
<keyword evidence="1" id="KW-0812">Transmembrane</keyword>
<reference evidence="3" key="2">
    <citation type="submission" date="2020-09" db="EMBL/GenBank/DDBJ databases">
        <authorList>
            <person name="Sun Q."/>
            <person name="Ohkuma M."/>
        </authorList>
    </citation>
    <scope>NUCLEOTIDE SEQUENCE</scope>
    <source>
        <strain evidence="3">JCM 14371</strain>
    </source>
</reference>
<evidence type="ECO:0000259" key="2">
    <source>
        <dbReference type="PROSITE" id="PS50887"/>
    </source>
</evidence>
<dbReference type="Pfam" id="PF05226">
    <property type="entry name" value="CHASE2"/>
    <property type="match status" value="1"/>
</dbReference>
<dbReference type="RefSeq" id="WP_306415585.1">
    <property type="nucleotide sequence ID" value="NZ_BMOE01000001.1"/>
</dbReference>
<dbReference type="GO" id="GO:0005886">
    <property type="term" value="C:plasma membrane"/>
    <property type="evidence" value="ECO:0007669"/>
    <property type="project" value="TreeGrafter"/>
</dbReference>
<evidence type="ECO:0000313" key="4">
    <source>
        <dbReference type="Proteomes" id="UP000635726"/>
    </source>
</evidence>
<name>A0A917P5E3_9DEIO</name>
<dbReference type="InterPro" id="IPR043128">
    <property type="entry name" value="Rev_trsase/Diguanyl_cyclase"/>
</dbReference>
<dbReference type="InterPro" id="IPR050469">
    <property type="entry name" value="Diguanylate_Cyclase"/>
</dbReference>
<dbReference type="InterPro" id="IPR000160">
    <property type="entry name" value="GGDEF_dom"/>
</dbReference>
<dbReference type="CDD" id="cd01949">
    <property type="entry name" value="GGDEF"/>
    <property type="match status" value="1"/>
</dbReference>
<feature type="transmembrane region" description="Helical" evidence="1">
    <location>
        <begin position="31"/>
        <end position="54"/>
    </location>
</feature>
<feature type="transmembrane region" description="Helical" evidence="1">
    <location>
        <begin position="307"/>
        <end position="324"/>
    </location>
</feature>
<dbReference type="Proteomes" id="UP000635726">
    <property type="component" value="Unassembled WGS sequence"/>
</dbReference>
<protein>
    <submittedName>
        <fullName evidence="3">Diguanylate cyclase</fullName>
    </submittedName>
</protein>
<dbReference type="PANTHER" id="PTHR45138:SF9">
    <property type="entry name" value="DIGUANYLATE CYCLASE DGCM-RELATED"/>
    <property type="match status" value="1"/>
</dbReference>
<dbReference type="InterPro" id="IPR007890">
    <property type="entry name" value="CHASE2"/>
</dbReference>
<comment type="caution">
    <text evidence="3">The sequence shown here is derived from an EMBL/GenBank/DDBJ whole genome shotgun (WGS) entry which is preliminary data.</text>
</comment>
<dbReference type="NCBIfam" id="TIGR00254">
    <property type="entry name" value="GGDEF"/>
    <property type="match status" value="1"/>
</dbReference>
<dbReference type="GO" id="GO:0043709">
    <property type="term" value="P:cell adhesion involved in single-species biofilm formation"/>
    <property type="evidence" value="ECO:0007669"/>
    <property type="project" value="TreeGrafter"/>
</dbReference>
<dbReference type="SMART" id="SM01080">
    <property type="entry name" value="CHASE2"/>
    <property type="match status" value="1"/>
</dbReference>
<dbReference type="GO" id="GO:1902201">
    <property type="term" value="P:negative regulation of bacterial-type flagellum-dependent cell motility"/>
    <property type="evidence" value="ECO:0007669"/>
    <property type="project" value="TreeGrafter"/>
</dbReference>
<dbReference type="PANTHER" id="PTHR45138">
    <property type="entry name" value="REGULATORY COMPONENTS OF SENSORY TRANSDUCTION SYSTEM"/>
    <property type="match status" value="1"/>
</dbReference>
<reference evidence="3" key="1">
    <citation type="journal article" date="2014" name="Int. J. Syst. Evol. Microbiol.">
        <title>Complete genome sequence of Corynebacterium casei LMG S-19264T (=DSM 44701T), isolated from a smear-ripened cheese.</title>
        <authorList>
            <consortium name="US DOE Joint Genome Institute (JGI-PGF)"/>
            <person name="Walter F."/>
            <person name="Albersmeier A."/>
            <person name="Kalinowski J."/>
            <person name="Ruckert C."/>
        </authorList>
    </citation>
    <scope>NUCLEOTIDE SEQUENCE</scope>
    <source>
        <strain evidence="3">JCM 14371</strain>
    </source>
</reference>
<feature type="transmembrane region" description="Helical" evidence="1">
    <location>
        <begin position="285"/>
        <end position="302"/>
    </location>
</feature>
<dbReference type="PROSITE" id="PS50887">
    <property type="entry name" value="GGDEF"/>
    <property type="match status" value="1"/>
</dbReference>
<organism evidence="3 4">
    <name type="scientific">Deinococcus aquiradiocola</name>
    <dbReference type="NCBI Taxonomy" id="393059"/>
    <lineage>
        <taxon>Bacteria</taxon>
        <taxon>Thermotogati</taxon>
        <taxon>Deinococcota</taxon>
        <taxon>Deinococci</taxon>
        <taxon>Deinococcales</taxon>
        <taxon>Deinococcaceae</taxon>
        <taxon>Deinococcus</taxon>
    </lineage>
</organism>
<dbReference type="EMBL" id="BMOE01000001">
    <property type="protein sequence ID" value="GGJ62469.1"/>
    <property type="molecule type" value="Genomic_DNA"/>
</dbReference>
<proteinExistence type="predicted"/>
<dbReference type="AlphaFoldDB" id="A0A917P5E3"/>
<dbReference type="InterPro" id="IPR029787">
    <property type="entry name" value="Nucleotide_cyclase"/>
</dbReference>
<keyword evidence="1" id="KW-0472">Membrane</keyword>
<evidence type="ECO:0000256" key="1">
    <source>
        <dbReference type="SAM" id="Phobius"/>
    </source>
</evidence>